<dbReference type="Proteomes" id="UP000179807">
    <property type="component" value="Unassembled WGS sequence"/>
</dbReference>
<dbReference type="InterPro" id="IPR013128">
    <property type="entry name" value="Peptidase_C1A"/>
</dbReference>
<keyword evidence="2" id="KW-1015">Disulfide bond</keyword>
<reference evidence="5" key="1">
    <citation type="submission" date="2016-10" db="EMBL/GenBank/DDBJ databases">
        <authorList>
            <person name="Benchimol M."/>
            <person name="Almeida L.G."/>
            <person name="Vasconcelos A.T."/>
            <person name="Perreira-Neves A."/>
            <person name="Rosa I.A."/>
            <person name="Tasca T."/>
            <person name="Bogo M.R."/>
            <person name="de Souza W."/>
        </authorList>
    </citation>
    <scope>NUCLEOTIDE SEQUENCE [LARGE SCALE GENOMIC DNA]</scope>
    <source>
        <strain evidence="5">K</strain>
    </source>
</reference>
<dbReference type="Gene3D" id="3.90.70.10">
    <property type="entry name" value="Cysteine proteinases"/>
    <property type="match status" value="1"/>
</dbReference>
<dbReference type="Pfam" id="PF00112">
    <property type="entry name" value="Peptidase_C1"/>
    <property type="match status" value="1"/>
</dbReference>
<dbReference type="OrthoDB" id="10253408at2759"/>
<name>A0A1J4JQQ1_9EUKA</name>
<evidence type="ECO:0000259" key="3">
    <source>
        <dbReference type="SMART" id="SM00645"/>
    </source>
</evidence>
<dbReference type="InterPro" id="IPR038765">
    <property type="entry name" value="Papain-like_cys_pep_sf"/>
</dbReference>
<proteinExistence type="inferred from homology"/>
<sequence>MIALLFYLSASSINILQHEEKAFVSWMRSTNQYYTGDEYYLRLGIYLSNKRLVQEHNSNKANTFRLTLNKFAAMTPSELKTYNGLLTTSEPQKAERIAKRKTTHNGESLDYREKGVVNEIRDQGECAACWAFAIIQSVESAYALKHTTLYELSEQNLIDCVLDCKGCQGGYIPQTYVYVMNYQDGQFNLRDDYPFLGGEEACHFEKRTKSPAQLVSYKTAITGDEDQVKEFVEQYGPVAAGLNGSQIQFYLYESGIFNIRACTPYPLSHGVGIVGYGVEGDSPYWILRNTWGKSWGEAGYCRMIRGYNMCGCAQMVSIPVLE</sequence>
<dbReference type="EMBL" id="MLAK01000915">
    <property type="protein sequence ID" value="OHT01363.1"/>
    <property type="molecule type" value="Genomic_DNA"/>
</dbReference>
<organism evidence="5 6">
    <name type="scientific">Tritrichomonas foetus</name>
    <dbReference type="NCBI Taxonomy" id="1144522"/>
    <lineage>
        <taxon>Eukaryota</taxon>
        <taxon>Metamonada</taxon>
        <taxon>Parabasalia</taxon>
        <taxon>Tritrichomonadida</taxon>
        <taxon>Tritrichomonadidae</taxon>
        <taxon>Tritrichomonas</taxon>
    </lineage>
</organism>
<accession>A0A1J4JQQ1</accession>
<dbReference type="SMART" id="SM00645">
    <property type="entry name" value="Pept_C1"/>
    <property type="match status" value="1"/>
</dbReference>
<comment type="similarity">
    <text evidence="1">Belongs to the peptidase C1 family.</text>
</comment>
<dbReference type="GO" id="GO:0008234">
    <property type="term" value="F:cysteine-type peptidase activity"/>
    <property type="evidence" value="ECO:0007669"/>
    <property type="project" value="InterPro"/>
</dbReference>
<dbReference type="FunFam" id="3.90.70.10:FF:000039">
    <property type="entry name" value="Cysteine proteinase 2, putative"/>
    <property type="match status" value="1"/>
</dbReference>
<comment type="caution">
    <text evidence="5">The sequence shown here is derived from an EMBL/GenBank/DDBJ whole genome shotgun (WGS) entry which is preliminary data.</text>
</comment>
<evidence type="ECO:0000256" key="2">
    <source>
        <dbReference type="ARBA" id="ARBA00023157"/>
    </source>
</evidence>
<dbReference type="Pfam" id="PF08246">
    <property type="entry name" value="Inhibitor_I29"/>
    <property type="match status" value="1"/>
</dbReference>
<dbReference type="PANTHER" id="PTHR12411">
    <property type="entry name" value="CYSTEINE PROTEASE FAMILY C1-RELATED"/>
    <property type="match status" value="1"/>
</dbReference>
<dbReference type="VEuPathDB" id="TrichDB:TRFO_07604"/>
<keyword evidence="6" id="KW-1185">Reference proteome</keyword>
<dbReference type="CDD" id="cd02248">
    <property type="entry name" value="Peptidase_C1A"/>
    <property type="match status" value="1"/>
</dbReference>
<evidence type="ECO:0000313" key="6">
    <source>
        <dbReference type="Proteomes" id="UP000179807"/>
    </source>
</evidence>
<evidence type="ECO:0000256" key="1">
    <source>
        <dbReference type="ARBA" id="ARBA00008455"/>
    </source>
</evidence>
<dbReference type="InterPro" id="IPR039417">
    <property type="entry name" value="Peptidase_C1A_papain-like"/>
</dbReference>
<dbReference type="InterPro" id="IPR000668">
    <property type="entry name" value="Peptidase_C1A_C"/>
</dbReference>
<dbReference type="GO" id="GO:0006508">
    <property type="term" value="P:proteolysis"/>
    <property type="evidence" value="ECO:0007669"/>
    <property type="project" value="InterPro"/>
</dbReference>
<dbReference type="SMART" id="SM00848">
    <property type="entry name" value="Inhibitor_I29"/>
    <property type="match status" value="1"/>
</dbReference>
<evidence type="ECO:0000259" key="4">
    <source>
        <dbReference type="SMART" id="SM00848"/>
    </source>
</evidence>
<dbReference type="AlphaFoldDB" id="A0A1J4JQQ1"/>
<feature type="domain" description="Cathepsin propeptide inhibitor" evidence="4">
    <location>
        <begin position="23"/>
        <end position="79"/>
    </location>
</feature>
<dbReference type="SUPFAM" id="SSF54001">
    <property type="entry name" value="Cysteine proteinases"/>
    <property type="match status" value="1"/>
</dbReference>
<dbReference type="GeneID" id="94828485"/>
<gene>
    <name evidence="5" type="ORF">TRFO_07604</name>
</gene>
<evidence type="ECO:0000313" key="5">
    <source>
        <dbReference type="EMBL" id="OHT01363.1"/>
    </source>
</evidence>
<dbReference type="InterPro" id="IPR013201">
    <property type="entry name" value="Prot_inhib_I29"/>
</dbReference>
<feature type="domain" description="Peptidase C1A papain C-terminal" evidence="3">
    <location>
        <begin position="105"/>
        <end position="320"/>
    </location>
</feature>
<protein>
    <submittedName>
        <fullName evidence="5">Oryzain alpha chain</fullName>
    </submittedName>
</protein>
<dbReference type="PRINTS" id="PR00705">
    <property type="entry name" value="PAPAIN"/>
</dbReference>
<dbReference type="RefSeq" id="XP_068354499.1">
    <property type="nucleotide sequence ID" value="XM_068493781.1"/>
</dbReference>